<keyword evidence="1" id="KW-0812">Transmembrane</keyword>
<name>A0A3M7QC18_BRAPC</name>
<sequence>MTYYPSEKIQTFWKELYKVYQMVAGKSFLEEIKELDSLIENDKLVFQKQKEIDSLKHYVKICGPQFALFILIFLATNYFISNKIIFVSKKNKISHSSGLPLGCFLLVFTFDNGIITILEVPGVETLRTRAAVACLRRPRFAFASIFRLYACTHTSSALFVLGYPGAYCSYHPHSFSTKCSRFRLSISLKSLPCELFIKLKKYVN</sequence>
<accession>A0A3M7QC18</accession>
<feature type="transmembrane region" description="Helical" evidence="1">
    <location>
        <begin position="99"/>
        <end position="120"/>
    </location>
</feature>
<keyword evidence="1" id="KW-0472">Membrane</keyword>
<comment type="caution">
    <text evidence="2">The sequence shown here is derived from an EMBL/GenBank/DDBJ whole genome shotgun (WGS) entry which is preliminary data.</text>
</comment>
<proteinExistence type="predicted"/>
<keyword evidence="3" id="KW-1185">Reference proteome</keyword>
<dbReference type="EMBL" id="REGN01006593">
    <property type="protein sequence ID" value="RNA08940.1"/>
    <property type="molecule type" value="Genomic_DNA"/>
</dbReference>
<feature type="transmembrane region" description="Helical" evidence="1">
    <location>
        <begin position="58"/>
        <end position="79"/>
    </location>
</feature>
<protein>
    <submittedName>
        <fullName evidence="2">Uncharacterized protein</fullName>
    </submittedName>
</protein>
<feature type="transmembrane region" description="Helical" evidence="1">
    <location>
        <begin position="140"/>
        <end position="163"/>
    </location>
</feature>
<organism evidence="2 3">
    <name type="scientific">Brachionus plicatilis</name>
    <name type="common">Marine rotifer</name>
    <name type="synonym">Brachionus muelleri</name>
    <dbReference type="NCBI Taxonomy" id="10195"/>
    <lineage>
        <taxon>Eukaryota</taxon>
        <taxon>Metazoa</taxon>
        <taxon>Spiralia</taxon>
        <taxon>Gnathifera</taxon>
        <taxon>Rotifera</taxon>
        <taxon>Eurotatoria</taxon>
        <taxon>Monogononta</taxon>
        <taxon>Pseudotrocha</taxon>
        <taxon>Ploima</taxon>
        <taxon>Brachionidae</taxon>
        <taxon>Brachionus</taxon>
    </lineage>
</organism>
<keyword evidence="1" id="KW-1133">Transmembrane helix</keyword>
<reference evidence="2 3" key="1">
    <citation type="journal article" date="2018" name="Sci. Rep.">
        <title>Genomic signatures of local adaptation to the degree of environmental predictability in rotifers.</title>
        <authorList>
            <person name="Franch-Gras L."/>
            <person name="Hahn C."/>
            <person name="Garcia-Roger E.M."/>
            <person name="Carmona M.J."/>
            <person name="Serra M."/>
            <person name="Gomez A."/>
        </authorList>
    </citation>
    <scope>NUCLEOTIDE SEQUENCE [LARGE SCALE GENOMIC DNA]</scope>
    <source>
        <strain evidence="2">HYR1</strain>
    </source>
</reference>
<dbReference type="Proteomes" id="UP000276133">
    <property type="component" value="Unassembled WGS sequence"/>
</dbReference>
<dbReference type="AlphaFoldDB" id="A0A3M7QC18"/>
<evidence type="ECO:0000256" key="1">
    <source>
        <dbReference type="SAM" id="Phobius"/>
    </source>
</evidence>
<evidence type="ECO:0000313" key="3">
    <source>
        <dbReference type="Proteomes" id="UP000276133"/>
    </source>
</evidence>
<evidence type="ECO:0000313" key="2">
    <source>
        <dbReference type="EMBL" id="RNA08940.1"/>
    </source>
</evidence>
<gene>
    <name evidence="2" type="ORF">BpHYR1_020501</name>
</gene>